<dbReference type="PANTHER" id="PTHR23349:SF72">
    <property type="entry name" value="HLH54F"/>
    <property type="match status" value="1"/>
</dbReference>
<dbReference type="SUPFAM" id="SSF47459">
    <property type="entry name" value="HLH, helix-loop-helix DNA-binding domain"/>
    <property type="match status" value="1"/>
</dbReference>
<organism evidence="11">
    <name type="scientific">Homalodisca liturata</name>
    <dbReference type="NCBI Taxonomy" id="320908"/>
    <lineage>
        <taxon>Eukaryota</taxon>
        <taxon>Metazoa</taxon>
        <taxon>Ecdysozoa</taxon>
        <taxon>Arthropoda</taxon>
        <taxon>Hexapoda</taxon>
        <taxon>Insecta</taxon>
        <taxon>Pterygota</taxon>
        <taxon>Neoptera</taxon>
        <taxon>Paraneoptera</taxon>
        <taxon>Hemiptera</taxon>
        <taxon>Auchenorrhyncha</taxon>
        <taxon>Membracoidea</taxon>
        <taxon>Cicadellidae</taxon>
        <taxon>Cicadellinae</taxon>
        <taxon>Proconiini</taxon>
        <taxon>Homalodisca</taxon>
    </lineage>
</organism>
<dbReference type="GO" id="GO:0000977">
    <property type="term" value="F:RNA polymerase II transcription regulatory region sequence-specific DNA binding"/>
    <property type="evidence" value="ECO:0007669"/>
    <property type="project" value="TreeGrafter"/>
</dbReference>
<evidence type="ECO:0000259" key="7">
    <source>
        <dbReference type="PROSITE" id="PS50888"/>
    </source>
</evidence>
<dbReference type="FunFam" id="4.10.280.10:FF:000010">
    <property type="entry name" value="Scleraxis bHLH transcription factor"/>
    <property type="match status" value="1"/>
</dbReference>
<evidence type="ECO:0000256" key="4">
    <source>
        <dbReference type="ARBA" id="ARBA00023163"/>
    </source>
</evidence>
<evidence type="ECO:0000313" key="14">
    <source>
        <dbReference type="EMBL" id="JAS99114.1"/>
    </source>
</evidence>
<sequence length="173" mass="19605">MPRRRPPPRPKLTFSEEELDDEDSREKPQQRNAANARERARMRVLSRAFCRLKTTLPWVPPDTKLSKLDTLRLATSYIAHLRAVLCLDDEADEDHAKNTIHPLNLTWPFSFQQGLNAGNPSPRSPWELSPPPERPRGGPDPPSPLEESPTLNTPAQYHLGYPQAYSDALLQLG</sequence>
<evidence type="ECO:0000313" key="11">
    <source>
        <dbReference type="EMBL" id="JAS83700.1"/>
    </source>
</evidence>
<evidence type="ECO:0000256" key="5">
    <source>
        <dbReference type="ARBA" id="ARBA00023242"/>
    </source>
</evidence>
<dbReference type="EMBL" id="GECU01020544">
    <property type="protein sequence ID" value="JAS87162.1"/>
    <property type="molecule type" value="Transcribed_RNA"/>
</dbReference>
<dbReference type="AlphaFoldDB" id="A0A1B6IA10"/>
<protein>
    <recommendedName>
        <fullName evidence="7">BHLH domain-containing protein</fullName>
    </recommendedName>
</protein>
<dbReference type="InterPro" id="IPR011598">
    <property type="entry name" value="bHLH_dom"/>
</dbReference>
<dbReference type="GO" id="GO:0046983">
    <property type="term" value="F:protein dimerization activity"/>
    <property type="evidence" value="ECO:0007669"/>
    <property type="project" value="InterPro"/>
</dbReference>
<dbReference type="EMBL" id="GECU01024006">
    <property type="protein sequence ID" value="JAS83700.1"/>
    <property type="molecule type" value="Transcribed_RNA"/>
</dbReference>
<evidence type="ECO:0000313" key="9">
    <source>
        <dbReference type="EMBL" id="JAS74197.1"/>
    </source>
</evidence>
<evidence type="ECO:0000256" key="2">
    <source>
        <dbReference type="ARBA" id="ARBA00023015"/>
    </source>
</evidence>
<evidence type="ECO:0000256" key="1">
    <source>
        <dbReference type="ARBA" id="ARBA00004123"/>
    </source>
</evidence>
<evidence type="ECO:0000313" key="10">
    <source>
        <dbReference type="EMBL" id="JAS75439.1"/>
    </source>
</evidence>
<keyword evidence="4" id="KW-0804">Transcription</keyword>
<feature type="compositionally biased region" description="Polar residues" evidence="6">
    <location>
        <begin position="111"/>
        <end position="121"/>
    </location>
</feature>
<feature type="compositionally biased region" description="Pro residues" evidence="6">
    <location>
        <begin position="128"/>
        <end position="144"/>
    </location>
</feature>
<evidence type="ECO:0000256" key="6">
    <source>
        <dbReference type="SAM" id="MobiDB-lite"/>
    </source>
</evidence>
<keyword evidence="3" id="KW-0238">DNA-binding</keyword>
<proteinExistence type="predicted"/>
<dbReference type="EMBL" id="GECU01008592">
    <property type="protein sequence ID" value="JAS99114.1"/>
    <property type="molecule type" value="Transcribed_RNA"/>
</dbReference>
<dbReference type="EMBL" id="GECU01033509">
    <property type="protein sequence ID" value="JAS74197.1"/>
    <property type="molecule type" value="Transcribed_RNA"/>
</dbReference>
<dbReference type="InterPro" id="IPR036638">
    <property type="entry name" value="HLH_DNA-bd_sf"/>
</dbReference>
<feature type="region of interest" description="Disordered" evidence="6">
    <location>
        <begin position="1"/>
        <end position="38"/>
    </location>
</feature>
<evidence type="ECO:0000313" key="8">
    <source>
        <dbReference type="EMBL" id="JAS71844.1"/>
    </source>
</evidence>
<dbReference type="SMART" id="SM00353">
    <property type="entry name" value="HLH"/>
    <property type="match status" value="1"/>
</dbReference>
<feature type="region of interest" description="Disordered" evidence="6">
    <location>
        <begin position="111"/>
        <end position="157"/>
    </location>
</feature>
<comment type="subcellular location">
    <subcellularLocation>
        <location evidence="1">Nucleus</location>
    </subcellularLocation>
</comment>
<dbReference type="CDD" id="cd11423">
    <property type="entry name" value="bHLH_TS_musculin_like"/>
    <property type="match status" value="1"/>
</dbReference>
<gene>
    <name evidence="8" type="ORF">g.39963</name>
    <name evidence="16" type="ORF">g.39964</name>
    <name evidence="14" type="ORF">g.39965</name>
    <name evidence="10" type="ORF">g.39967</name>
    <name evidence="13" type="ORF">g.39968</name>
    <name evidence="15" type="ORF">g.39969</name>
    <name evidence="11" type="ORF">g.39970</name>
    <name evidence="9" type="ORF">g.39971</name>
    <name evidence="12" type="ORF">g.39972</name>
</gene>
<dbReference type="EMBL" id="GECU01012178">
    <property type="protein sequence ID" value="JAS95528.1"/>
    <property type="molecule type" value="Transcribed_RNA"/>
</dbReference>
<dbReference type="GO" id="GO:0000981">
    <property type="term" value="F:DNA-binding transcription factor activity, RNA polymerase II-specific"/>
    <property type="evidence" value="ECO:0007669"/>
    <property type="project" value="TreeGrafter"/>
</dbReference>
<evidence type="ECO:0000313" key="12">
    <source>
        <dbReference type="EMBL" id="JAS87162.1"/>
    </source>
</evidence>
<dbReference type="InterPro" id="IPR050283">
    <property type="entry name" value="E-box_TF_Regulators"/>
</dbReference>
<reference evidence="11" key="1">
    <citation type="submission" date="2015-11" db="EMBL/GenBank/DDBJ databases">
        <title>De novo transcriptome assembly of four potential Pierce s Disease insect vectors from Arizona vineyards.</title>
        <authorList>
            <person name="Tassone E.E."/>
        </authorList>
    </citation>
    <scope>NUCLEOTIDE SEQUENCE</scope>
</reference>
<dbReference type="PROSITE" id="PS50888">
    <property type="entry name" value="BHLH"/>
    <property type="match status" value="1"/>
</dbReference>
<dbReference type="EMBL" id="GECU01002046">
    <property type="protein sequence ID" value="JAT05661.1"/>
    <property type="molecule type" value="Transcribed_RNA"/>
</dbReference>
<dbReference type="GO" id="GO:0032502">
    <property type="term" value="P:developmental process"/>
    <property type="evidence" value="ECO:0007669"/>
    <property type="project" value="TreeGrafter"/>
</dbReference>
<evidence type="ECO:0000256" key="3">
    <source>
        <dbReference type="ARBA" id="ARBA00023125"/>
    </source>
</evidence>
<dbReference type="PANTHER" id="PTHR23349">
    <property type="entry name" value="BASIC HELIX-LOOP-HELIX TRANSCRIPTION FACTOR, TWIST"/>
    <property type="match status" value="1"/>
</dbReference>
<name>A0A1B6IA10_9HEMI</name>
<evidence type="ECO:0000313" key="13">
    <source>
        <dbReference type="EMBL" id="JAS95528.1"/>
    </source>
</evidence>
<dbReference type="Pfam" id="PF00010">
    <property type="entry name" value="HLH"/>
    <property type="match status" value="1"/>
</dbReference>
<accession>A0A1B6IA10</accession>
<evidence type="ECO:0000313" key="16">
    <source>
        <dbReference type="EMBL" id="JAT05661.1"/>
    </source>
</evidence>
<dbReference type="EMBL" id="GECU01006011">
    <property type="protein sequence ID" value="JAT01696.1"/>
    <property type="molecule type" value="Transcribed_RNA"/>
</dbReference>
<keyword evidence="5" id="KW-0539">Nucleus</keyword>
<dbReference type="GO" id="GO:0005634">
    <property type="term" value="C:nucleus"/>
    <property type="evidence" value="ECO:0007669"/>
    <property type="project" value="UniProtKB-SubCell"/>
</dbReference>
<dbReference type="Gene3D" id="4.10.280.10">
    <property type="entry name" value="Helix-loop-helix DNA-binding domain"/>
    <property type="match status" value="1"/>
</dbReference>
<keyword evidence="2" id="KW-0805">Transcription regulation</keyword>
<dbReference type="EMBL" id="GECU01035862">
    <property type="protein sequence ID" value="JAS71844.1"/>
    <property type="molecule type" value="Transcribed_RNA"/>
</dbReference>
<dbReference type="EMBL" id="GECU01032267">
    <property type="protein sequence ID" value="JAS75439.1"/>
    <property type="molecule type" value="Transcribed_RNA"/>
</dbReference>
<evidence type="ECO:0000313" key="15">
    <source>
        <dbReference type="EMBL" id="JAT01696.1"/>
    </source>
</evidence>
<feature type="domain" description="BHLH" evidence="7">
    <location>
        <begin position="29"/>
        <end position="81"/>
    </location>
</feature>